<keyword evidence="2" id="KW-1185">Reference proteome</keyword>
<comment type="caution">
    <text evidence="1">The sequence shown here is derived from an EMBL/GenBank/DDBJ whole genome shotgun (WGS) entry which is preliminary data.</text>
</comment>
<organism evidence="1 2">
    <name type="scientific">Saccharopolyspora erythraea</name>
    <name type="common">Streptomyces erythraeus</name>
    <dbReference type="NCBI Taxonomy" id="1836"/>
    <lineage>
        <taxon>Bacteria</taxon>
        <taxon>Bacillati</taxon>
        <taxon>Actinomycetota</taxon>
        <taxon>Actinomycetes</taxon>
        <taxon>Pseudonocardiales</taxon>
        <taxon>Pseudonocardiaceae</taxon>
        <taxon>Saccharopolyspora</taxon>
    </lineage>
</organism>
<evidence type="ECO:0000313" key="1">
    <source>
        <dbReference type="EMBL" id="GAA0519149.1"/>
    </source>
</evidence>
<accession>A0ABP3MEX4</accession>
<sequence>MLAERIGGWLSSPSAVAVAANHTESRLRFAFDSRDVIAGPFTVRS</sequence>
<protein>
    <submittedName>
        <fullName evidence="1">Uncharacterized protein</fullName>
    </submittedName>
</protein>
<gene>
    <name evidence="1" type="ORF">GCM10009533_17880</name>
</gene>
<proteinExistence type="predicted"/>
<evidence type="ECO:0000313" key="2">
    <source>
        <dbReference type="Proteomes" id="UP001500729"/>
    </source>
</evidence>
<dbReference type="Proteomes" id="UP001500729">
    <property type="component" value="Unassembled WGS sequence"/>
</dbReference>
<reference evidence="2" key="1">
    <citation type="journal article" date="2019" name="Int. J. Syst. Evol. Microbiol.">
        <title>The Global Catalogue of Microorganisms (GCM) 10K type strain sequencing project: providing services to taxonomists for standard genome sequencing and annotation.</title>
        <authorList>
            <consortium name="The Broad Institute Genomics Platform"/>
            <consortium name="The Broad Institute Genome Sequencing Center for Infectious Disease"/>
            <person name="Wu L."/>
            <person name="Ma J."/>
        </authorList>
    </citation>
    <scope>NUCLEOTIDE SEQUENCE [LARGE SCALE GENOMIC DNA]</scope>
    <source>
        <strain evidence="2">JCM 10303</strain>
    </source>
</reference>
<dbReference type="RefSeq" id="WP_009942542.1">
    <property type="nucleotide sequence ID" value="NZ_BAAAGS010000008.1"/>
</dbReference>
<name>A0ABP3MEX4_SACER</name>
<dbReference type="EMBL" id="BAAAGS010000008">
    <property type="protein sequence ID" value="GAA0519149.1"/>
    <property type="molecule type" value="Genomic_DNA"/>
</dbReference>